<keyword evidence="8 10" id="KW-0472">Membrane</keyword>
<name>A0ABT3X528_9BACL</name>
<dbReference type="InterPro" id="IPR040690">
    <property type="entry name" value="FtsX_ECD"/>
</dbReference>
<dbReference type="PANTHER" id="PTHR47755">
    <property type="entry name" value="CELL DIVISION PROTEIN FTSX"/>
    <property type="match status" value="1"/>
</dbReference>
<dbReference type="InterPro" id="IPR058204">
    <property type="entry name" value="FtsX_firmicutes-type"/>
</dbReference>
<reference evidence="14 15" key="1">
    <citation type="submission" date="2022-11" db="EMBL/GenBank/DDBJ databases">
        <title>Study of microbial diversity in lake waters.</title>
        <authorList>
            <person name="Zhang J."/>
        </authorList>
    </citation>
    <scope>NUCLEOTIDE SEQUENCE [LARGE SCALE GENOMIC DNA]</scope>
    <source>
        <strain evidence="14 15">DT12</strain>
    </source>
</reference>
<keyword evidence="15" id="KW-1185">Reference proteome</keyword>
<gene>
    <name evidence="14" type="primary">ftsX</name>
    <name evidence="14" type="ORF">OS242_14070</name>
</gene>
<evidence type="ECO:0000259" key="13">
    <source>
        <dbReference type="Pfam" id="PF18075"/>
    </source>
</evidence>
<comment type="function">
    <text evidence="10">Part of the ABC transporter FtsEX involved in asymmetric cellular division facilitating the initiation of sporulation.</text>
</comment>
<keyword evidence="9 10" id="KW-0131">Cell cycle</keyword>
<evidence type="ECO:0000256" key="8">
    <source>
        <dbReference type="ARBA" id="ARBA00023136"/>
    </source>
</evidence>
<dbReference type="Proteomes" id="UP001208017">
    <property type="component" value="Unassembled WGS sequence"/>
</dbReference>
<feature type="transmembrane region" description="Helical" evidence="11">
    <location>
        <begin position="174"/>
        <end position="197"/>
    </location>
</feature>
<dbReference type="NCBIfam" id="NF038347">
    <property type="entry name" value="FtsX_Gpos"/>
    <property type="match status" value="1"/>
</dbReference>
<evidence type="ECO:0000259" key="12">
    <source>
        <dbReference type="Pfam" id="PF02687"/>
    </source>
</evidence>
<dbReference type="InterPro" id="IPR004513">
    <property type="entry name" value="FtsX"/>
</dbReference>
<evidence type="ECO:0000256" key="11">
    <source>
        <dbReference type="SAM" id="Phobius"/>
    </source>
</evidence>
<evidence type="ECO:0000256" key="10">
    <source>
        <dbReference type="PIRNR" id="PIRNR003097"/>
    </source>
</evidence>
<evidence type="ECO:0000313" key="15">
    <source>
        <dbReference type="Proteomes" id="UP001208017"/>
    </source>
</evidence>
<feature type="domain" description="FtsX extracellular" evidence="13">
    <location>
        <begin position="59"/>
        <end position="152"/>
    </location>
</feature>
<dbReference type="Pfam" id="PF02687">
    <property type="entry name" value="FtsX"/>
    <property type="match status" value="1"/>
</dbReference>
<dbReference type="Pfam" id="PF18075">
    <property type="entry name" value="FtsX_ECD"/>
    <property type="match status" value="1"/>
</dbReference>
<comment type="similarity">
    <text evidence="2 10">Belongs to the ABC-4 integral membrane protein family. FtsX subfamily.</text>
</comment>
<dbReference type="RefSeq" id="WP_267152318.1">
    <property type="nucleotide sequence ID" value="NZ_JAPMLT010000008.1"/>
</dbReference>
<dbReference type="EMBL" id="JAPMLT010000008">
    <property type="protein sequence ID" value="MCX7571073.1"/>
    <property type="molecule type" value="Genomic_DNA"/>
</dbReference>
<dbReference type="PIRSF" id="PIRSF003097">
    <property type="entry name" value="FtsX"/>
    <property type="match status" value="1"/>
</dbReference>
<sequence>MKISTFARHGREGFRNLSRNGWMTFASISSVTITLLLLGVFLILAYNVQLFSQQIEDQVEMNVLVKDGTERAQVLELERQIKSLPAVGEVTFVSKEDGLQQLKEKLKDNQELLNGLESENPLPDKFIVKAKNPTDTGYVAEKLSALPLVEKVNYAKDTVEKLFSVTKFVRNSGAVFVVGLSFLALFLISNTIKVTIFARRREIEIMKLVGATNWFIRWPFLFEGLLIGLFGSILPILLLGIGYDYLVRKVAGVMLFTFAPFDPLVYSVALILVGIGALIGMIGSMMSISRFLRV</sequence>
<evidence type="ECO:0000256" key="4">
    <source>
        <dbReference type="ARBA" id="ARBA00022475"/>
    </source>
</evidence>
<evidence type="ECO:0000256" key="5">
    <source>
        <dbReference type="ARBA" id="ARBA00022618"/>
    </source>
</evidence>
<keyword evidence="6 11" id="KW-0812">Transmembrane</keyword>
<dbReference type="Gene3D" id="3.30.70.3040">
    <property type="match status" value="1"/>
</dbReference>
<feature type="domain" description="ABC3 transporter permease C-terminal" evidence="12">
    <location>
        <begin position="175"/>
        <end position="293"/>
    </location>
</feature>
<evidence type="ECO:0000256" key="7">
    <source>
        <dbReference type="ARBA" id="ARBA00022989"/>
    </source>
</evidence>
<dbReference type="PANTHER" id="PTHR47755:SF1">
    <property type="entry name" value="CELL DIVISION PROTEIN FTSX"/>
    <property type="match status" value="1"/>
</dbReference>
<evidence type="ECO:0000256" key="3">
    <source>
        <dbReference type="ARBA" id="ARBA00021907"/>
    </source>
</evidence>
<evidence type="ECO:0000256" key="2">
    <source>
        <dbReference type="ARBA" id="ARBA00007379"/>
    </source>
</evidence>
<proteinExistence type="inferred from homology"/>
<feature type="transmembrane region" description="Helical" evidence="11">
    <location>
        <begin position="263"/>
        <end position="283"/>
    </location>
</feature>
<protein>
    <recommendedName>
        <fullName evidence="3 10">Cell division protein FtsX</fullName>
    </recommendedName>
</protein>
<feature type="transmembrane region" description="Helical" evidence="11">
    <location>
        <begin position="218"/>
        <end position="243"/>
    </location>
</feature>
<keyword evidence="4 10" id="KW-1003">Cell membrane</keyword>
<feature type="transmembrane region" description="Helical" evidence="11">
    <location>
        <begin position="21"/>
        <end position="46"/>
    </location>
</feature>
<evidence type="ECO:0000256" key="9">
    <source>
        <dbReference type="ARBA" id="ARBA00023306"/>
    </source>
</evidence>
<evidence type="ECO:0000313" key="14">
    <source>
        <dbReference type="EMBL" id="MCX7571073.1"/>
    </source>
</evidence>
<evidence type="ECO:0000256" key="6">
    <source>
        <dbReference type="ARBA" id="ARBA00022692"/>
    </source>
</evidence>
<keyword evidence="7 11" id="KW-1133">Transmembrane helix</keyword>
<dbReference type="InterPro" id="IPR003838">
    <property type="entry name" value="ABC3_permease_C"/>
</dbReference>
<accession>A0ABT3X528</accession>
<comment type="subcellular location">
    <subcellularLocation>
        <location evidence="1">Cell membrane</location>
        <topology evidence="1">Multi-pass membrane protein</topology>
    </subcellularLocation>
</comment>
<keyword evidence="5 10" id="KW-0132">Cell division</keyword>
<organism evidence="14 15">
    <name type="scientific">Tumebacillus lacus</name>
    <dbReference type="NCBI Taxonomy" id="2995335"/>
    <lineage>
        <taxon>Bacteria</taxon>
        <taxon>Bacillati</taxon>
        <taxon>Bacillota</taxon>
        <taxon>Bacilli</taxon>
        <taxon>Bacillales</taxon>
        <taxon>Alicyclobacillaceae</taxon>
        <taxon>Tumebacillus</taxon>
    </lineage>
</organism>
<evidence type="ECO:0000256" key="1">
    <source>
        <dbReference type="ARBA" id="ARBA00004651"/>
    </source>
</evidence>
<comment type="caution">
    <text evidence="14">The sequence shown here is derived from an EMBL/GenBank/DDBJ whole genome shotgun (WGS) entry which is preliminary data.</text>
</comment>